<dbReference type="InterPro" id="IPR050426">
    <property type="entry name" value="Glycosyltransferase_28"/>
</dbReference>
<dbReference type="SUPFAM" id="SSF53756">
    <property type="entry name" value="UDP-Glycosyltransferase/glycogen phosphorylase"/>
    <property type="match status" value="1"/>
</dbReference>
<protein>
    <submittedName>
        <fullName evidence="1">Uncharacterized protein</fullName>
    </submittedName>
</protein>
<keyword evidence="2" id="KW-1185">Reference proteome</keyword>
<sequence>LQIPRLTIRSREDVQPYTALCKALKKDGHTCRISSHGKYKTWIEGYGNECVENRGDPAELMKVCVDNCWHIFLALCSSVESNYLI</sequence>
<accession>A0AAV0ANW6</accession>
<dbReference type="EMBL" id="CALTRL010000808">
    <property type="protein sequence ID" value="CAH7669794.1"/>
    <property type="molecule type" value="Genomic_DNA"/>
</dbReference>
<comment type="caution">
    <text evidence="1">The sequence shown here is derived from an EMBL/GenBank/DDBJ whole genome shotgun (WGS) entry which is preliminary data.</text>
</comment>
<dbReference type="PANTHER" id="PTHR48050">
    <property type="entry name" value="STEROL 3-BETA-GLUCOSYLTRANSFERASE"/>
    <property type="match status" value="1"/>
</dbReference>
<gene>
    <name evidence="1" type="ORF">PPACK8108_LOCUS4437</name>
</gene>
<evidence type="ECO:0000313" key="1">
    <source>
        <dbReference type="EMBL" id="CAH7669794.1"/>
    </source>
</evidence>
<proteinExistence type="predicted"/>
<dbReference type="Gene3D" id="3.40.50.2000">
    <property type="entry name" value="Glycogen Phosphorylase B"/>
    <property type="match status" value="1"/>
</dbReference>
<feature type="non-terminal residue" evidence="1">
    <location>
        <position position="85"/>
    </location>
</feature>
<dbReference type="Proteomes" id="UP001153365">
    <property type="component" value="Unassembled WGS sequence"/>
</dbReference>
<reference evidence="1" key="1">
    <citation type="submission" date="2022-06" db="EMBL/GenBank/DDBJ databases">
        <authorList>
            <consortium name="SYNGENTA / RWTH Aachen University"/>
        </authorList>
    </citation>
    <scope>NUCLEOTIDE SEQUENCE</scope>
</reference>
<name>A0AAV0ANW6_PHAPC</name>
<feature type="non-terminal residue" evidence="1">
    <location>
        <position position="1"/>
    </location>
</feature>
<evidence type="ECO:0000313" key="2">
    <source>
        <dbReference type="Proteomes" id="UP001153365"/>
    </source>
</evidence>
<organism evidence="1 2">
    <name type="scientific">Phakopsora pachyrhizi</name>
    <name type="common">Asian soybean rust disease fungus</name>
    <dbReference type="NCBI Taxonomy" id="170000"/>
    <lineage>
        <taxon>Eukaryota</taxon>
        <taxon>Fungi</taxon>
        <taxon>Dikarya</taxon>
        <taxon>Basidiomycota</taxon>
        <taxon>Pucciniomycotina</taxon>
        <taxon>Pucciniomycetes</taxon>
        <taxon>Pucciniales</taxon>
        <taxon>Phakopsoraceae</taxon>
        <taxon>Phakopsora</taxon>
    </lineage>
</organism>
<dbReference type="GO" id="GO:0008194">
    <property type="term" value="F:UDP-glycosyltransferase activity"/>
    <property type="evidence" value="ECO:0007669"/>
    <property type="project" value="TreeGrafter"/>
</dbReference>
<dbReference type="PANTHER" id="PTHR48050:SF25">
    <property type="entry name" value="STEROL 3-BETA-GLUCOSYLTRANSFERASE"/>
    <property type="match status" value="1"/>
</dbReference>
<dbReference type="AlphaFoldDB" id="A0AAV0ANW6"/>
<dbReference type="GO" id="GO:0016125">
    <property type="term" value="P:sterol metabolic process"/>
    <property type="evidence" value="ECO:0007669"/>
    <property type="project" value="TreeGrafter"/>
</dbReference>